<sequence length="42" mass="4938">MLGFFQARQSTGRRRRSCACRRPPGPPWPSCRFWPGWPPPRP</sequence>
<name>D5RR27_9PROT</name>
<proteinExistence type="predicted"/>
<evidence type="ECO:0000313" key="3">
    <source>
        <dbReference type="Proteomes" id="UP000005324"/>
    </source>
</evidence>
<reference evidence="2 3" key="1">
    <citation type="submission" date="2010-04" db="EMBL/GenBank/DDBJ databases">
        <authorList>
            <person name="Qin X."/>
            <person name="Bachman B."/>
            <person name="Battles P."/>
            <person name="Bell A."/>
            <person name="Bess C."/>
            <person name="Bickham C."/>
            <person name="Chaboub L."/>
            <person name="Chen D."/>
            <person name="Coyle M."/>
            <person name="Deiros D.R."/>
            <person name="Dinh H."/>
            <person name="Forbes L."/>
            <person name="Fowler G."/>
            <person name="Francisco L."/>
            <person name="Fu Q."/>
            <person name="Gubbala S."/>
            <person name="Hale W."/>
            <person name="Han Y."/>
            <person name="Hemphill L."/>
            <person name="Highlander S.K."/>
            <person name="Hirani K."/>
            <person name="Hogues M."/>
            <person name="Jackson L."/>
            <person name="Jakkamsetti A."/>
            <person name="Javaid M."/>
            <person name="Jiang H."/>
            <person name="Korchina V."/>
            <person name="Kovar C."/>
            <person name="Lara F."/>
            <person name="Lee S."/>
            <person name="Mata R."/>
            <person name="Mathew T."/>
            <person name="Moen C."/>
            <person name="Morales K."/>
            <person name="Munidasa M."/>
            <person name="Nazareth L."/>
            <person name="Ngo R."/>
            <person name="Nguyen L."/>
            <person name="Okwuonu G."/>
            <person name="Ongeri F."/>
            <person name="Patil S."/>
            <person name="Petrosino J."/>
            <person name="Pham C."/>
            <person name="Pham P."/>
            <person name="Pu L.-L."/>
            <person name="Puazo M."/>
            <person name="Raj R."/>
            <person name="Reid J."/>
            <person name="Rouhana J."/>
            <person name="Saada N."/>
            <person name="Shang Y."/>
            <person name="Simmons D."/>
            <person name="Thornton R."/>
            <person name="Warren J."/>
            <person name="Weissenberger G."/>
            <person name="Zhang J."/>
            <person name="Zhang L."/>
            <person name="Zhou C."/>
            <person name="Zhu D."/>
            <person name="Muzny D."/>
            <person name="Worley K."/>
            <person name="Gibbs R."/>
        </authorList>
    </citation>
    <scope>NUCLEOTIDE SEQUENCE [LARGE SCALE GENOMIC DNA]</scope>
    <source>
        <strain evidence="2 3">ATCC 49957</strain>
    </source>
</reference>
<evidence type="ECO:0000313" key="2">
    <source>
        <dbReference type="EMBL" id="EFH10250.1"/>
    </source>
</evidence>
<dbReference type="HOGENOM" id="CLU_3281829_0_0_5"/>
<organism evidence="2 3">
    <name type="scientific">Pseudoroseomonas cervicalis ATCC 49957</name>
    <dbReference type="NCBI Taxonomy" id="525371"/>
    <lineage>
        <taxon>Bacteria</taxon>
        <taxon>Pseudomonadati</taxon>
        <taxon>Pseudomonadota</taxon>
        <taxon>Alphaproteobacteria</taxon>
        <taxon>Acetobacterales</taxon>
        <taxon>Roseomonadaceae</taxon>
        <taxon>Roseomonas</taxon>
    </lineage>
</organism>
<dbReference type="AlphaFoldDB" id="D5RR27"/>
<gene>
    <name evidence="2" type="ORF">HMPREF0731_3539</name>
</gene>
<evidence type="ECO:0000256" key="1">
    <source>
        <dbReference type="SAM" id="MobiDB-lite"/>
    </source>
</evidence>
<dbReference type="Proteomes" id="UP000005324">
    <property type="component" value="Unassembled WGS sequence"/>
</dbReference>
<accession>D5RR27</accession>
<protein>
    <submittedName>
        <fullName evidence="2">Uncharacterized protein</fullName>
    </submittedName>
</protein>
<keyword evidence="3" id="KW-1185">Reference proteome</keyword>
<comment type="caution">
    <text evidence="2">The sequence shown here is derived from an EMBL/GenBank/DDBJ whole genome shotgun (WGS) entry which is preliminary data.</text>
</comment>
<feature type="non-terminal residue" evidence="2">
    <location>
        <position position="42"/>
    </location>
</feature>
<feature type="region of interest" description="Disordered" evidence="1">
    <location>
        <begin position="1"/>
        <end position="26"/>
    </location>
</feature>
<dbReference type="EMBL" id="ADVL01000683">
    <property type="protein sequence ID" value="EFH10250.1"/>
    <property type="molecule type" value="Genomic_DNA"/>
</dbReference>